<dbReference type="GO" id="GO:0004582">
    <property type="term" value="F:dolichyl-phosphate beta-D-mannosyltransferase activity"/>
    <property type="evidence" value="ECO:0007669"/>
    <property type="project" value="UniProtKB-EC"/>
</dbReference>
<evidence type="ECO:0000313" key="10">
    <source>
        <dbReference type="Proteomes" id="UP000518605"/>
    </source>
</evidence>
<dbReference type="InterPro" id="IPR001173">
    <property type="entry name" value="Glyco_trans_2-like"/>
</dbReference>
<dbReference type="PANTHER" id="PTHR48090:SF1">
    <property type="entry name" value="PROPHAGE BACTOPRENOL GLUCOSYL TRANSFERASE HOMOLOG"/>
    <property type="match status" value="1"/>
</dbReference>
<dbReference type="AlphaFoldDB" id="A0A7W5C4C0"/>
<reference evidence="9 10" key="1">
    <citation type="submission" date="2020-08" db="EMBL/GenBank/DDBJ databases">
        <title>Genomic Encyclopedia of Type Strains, Phase III (KMG-III): the genomes of soil and plant-associated and newly described type strains.</title>
        <authorList>
            <person name="Whitman W."/>
        </authorList>
    </citation>
    <scope>NUCLEOTIDE SEQUENCE [LARGE SCALE GENOMIC DNA]</scope>
    <source>
        <strain evidence="9 10">CECT 8234</strain>
    </source>
</reference>
<feature type="transmembrane region" description="Helical" evidence="7">
    <location>
        <begin position="265"/>
        <end position="291"/>
    </location>
</feature>
<dbReference type="EMBL" id="JACHXW010000002">
    <property type="protein sequence ID" value="MBB3150876.1"/>
    <property type="molecule type" value="Genomic_DNA"/>
</dbReference>
<dbReference type="Gene3D" id="3.90.550.10">
    <property type="entry name" value="Spore Coat Polysaccharide Biosynthesis Protein SpsA, Chain A"/>
    <property type="match status" value="1"/>
</dbReference>
<keyword evidence="6 7" id="KW-0472">Membrane</keyword>
<sequence length="313" mass="36022">MNTKKLFSIVIPIYFNESNIPYTIPRLKRLQEILPEYEIEFIFVDDGSKDKSLELLLLERKIDSRIKVVKLSKNFGSMSAIQAGLHYAKGDCVGIISADLQDPPELFVKMITSWEKGNKVVLATRSGRDEAFSQRLFSNSYYFLMRRFALKDYPNGGFDFVLLDKQVVVEINKIGEKNTNIMSLIYWLGYSQDTLSYVRQEREHGKSKWTLNKKIKLFVDSFVSFSYAPIRVMSVVGIFTAILSFLYGLFVIYNAIFGLIPLEGWATIIALITFLLGLIMVMLGIIGEYLWRILDESRKRPAFIIDQAYSEDD</sequence>
<evidence type="ECO:0000256" key="6">
    <source>
        <dbReference type="ARBA" id="ARBA00023136"/>
    </source>
</evidence>
<evidence type="ECO:0000256" key="1">
    <source>
        <dbReference type="ARBA" id="ARBA00004141"/>
    </source>
</evidence>
<keyword evidence="2 9" id="KW-0328">Glycosyltransferase</keyword>
<comment type="subcellular location">
    <subcellularLocation>
        <location evidence="1">Membrane</location>
        <topology evidence="1">Multi-pass membrane protein</topology>
    </subcellularLocation>
</comment>
<dbReference type="Pfam" id="PF00535">
    <property type="entry name" value="Glycos_transf_2"/>
    <property type="match status" value="1"/>
</dbReference>
<feature type="transmembrane region" description="Helical" evidence="7">
    <location>
        <begin position="232"/>
        <end position="253"/>
    </location>
</feature>
<evidence type="ECO:0000259" key="8">
    <source>
        <dbReference type="Pfam" id="PF00535"/>
    </source>
</evidence>
<comment type="caution">
    <text evidence="9">The sequence shown here is derived from an EMBL/GenBank/DDBJ whole genome shotgun (WGS) entry which is preliminary data.</text>
</comment>
<keyword evidence="3 9" id="KW-0808">Transferase</keyword>
<dbReference type="SUPFAM" id="SSF53448">
    <property type="entry name" value="Nucleotide-diphospho-sugar transferases"/>
    <property type="match status" value="1"/>
</dbReference>
<accession>A0A7W5C4C0</accession>
<evidence type="ECO:0000256" key="2">
    <source>
        <dbReference type="ARBA" id="ARBA00022676"/>
    </source>
</evidence>
<proteinExistence type="predicted"/>
<keyword evidence="10" id="KW-1185">Reference proteome</keyword>
<evidence type="ECO:0000256" key="4">
    <source>
        <dbReference type="ARBA" id="ARBA00022692"/>
    </source>
</evidence>
<keyword evidence="4 7" id="KW-0812">Transmembrane</keyword>
<dbReference type="InterPro" id="IPR029044">
    <property type="entry name" value="Nucleotide-diphossugar_trans"/>
</dbReference>
<evidence type="ECO:0000256" key="5">
    <source>
        <dbReference type="ARBA" id="ARBA00022989"/>
    </source>
</evidence>
<protein>
    <submittedName>
        <fullName evidence="9">Dolichol-phosphate mannosyltransferase</fullName>
        <ecNumber evidence="9">2.4.1.83</ecNumber>
    </submittedName>
</protein>
<organism evidence="9 10">
    <name type="scientific">Paenibacillus endophyticus</name>
    <dbReference type="NCBI Taxonomy" id="1294268"/>
    <lineage>
        <taxon>Bacteria</taxon>
        <taxon>Bacillati</taxon>
        <taxon>Bacillota</taxon>
        <taxon>Bacilli</taxon>
        <taxon>Bacillales</taxon>
        <taxon>Paenibacillaceae</taxon>
        <taxon>Paenibacillus</taxon>
    </lineage>
</organism>
<evidence type="ECO:0000313" key="9">
    <source>
        <dbReference type="EMBL" id="MBB3150876.1"/>
    </source>
</evidence>
<evidence type="ECO:0000256" key="7">
    <source>
        <dbReference type="SAM" id="Phobius"/>
    </source>
</evidence>
<dbReference type="RefSeq" id="WP_183559253.1">
    <property type="nucleotide sequence ID" value="NZ_CBCSLB010000004.1"/>
</dbReference>
<dbReference type="PANTHER" id="PTHR48090">
    <property type="entry name" value="UNDECAPRENYL-PHOSPHATE 4-DEOXY-4-FORMAMIDO-L-ARABINOSE TRANSFERASE-RELATED"/>
    <property type="match status" value="1"/>
</dbReference>
<feature type="domain" description="Glycosyltransferase 2-like" evidence="8">
    <location>
        <begin position="8"/>
        <end position="161"/>
    </location>
</feature>
<dbReference type="EC" id="2.4.1.83" evidence="9"/>
<dbReference type="InterPro" id="IPR050256">
    <property type="entry name" value="Glycosyltransferase_2"/>
</dbReference>
<evidence type="ECO:0000256" key="3">
    <source>
        <dbReference type="ARBA" id="ARBA00022679"/>
    </source>
</evidence>
<name>A0A7W5C4C0_9BACL</name>
<dbReference type="GO" id="GO:0005886">
    <property type="term" value="C:plasma membrane"/>
    <property type="evidence" value="ECO:0007669"/>
    <property type="project" value="TreeGrafter"/>
</dbReference>
<gene>
    <name evidence="9" type="ORF">FHS16_000910</name>
</gene>
<dbReference type="Proteomes" id="UP000518605">
    <property type="component" value="Unassembled WGS sequence"/>
</dbReference>
<dbReference type="CDD" id="cd04187">
    <property type="entry name" value="DPM1_like_bac"/>
    <property type="match status" value="1"/>
</dbReference>
<keyword evidence="5 7" id="KW-1133">Transmembrane helix</keyword>